<dbReference type="AlphaFoldDB" id="A0A1V0HK45"/>
<evidence type="ECO:0000256" key="3">
    <source>
        <dbReference type="ARBA" id="ARBA00004752"/>
    </source>
</evidence>
<dbReference type="SUPFAM" id="SSF51419">
    <property type="entry name" value="PLP-binding barrel"/>
    <property type="match status" value="1"/>
</dbReference>
<evidence type="ECO:0000256" key="8">
    <source>
        <dbReference type="HAMAP-Rule" id="MF_01201"/>
    </source>
</evidence>
<dbReference type="Proteomes" id="UP000242793">
    <property type="component" value="Chromosome"/>
</dbReference>
<dbReference type="GO" id="GO:0030170">
    <property type="term" value="F:pyridoxal phosphate binding"/>
    <property type="evidence" value="ECO:0007669"/>
    <property type="project" value="UniProtKB-UniRule"/>
</dbReference>
<dbReference type="PANTHER" id="PTHR30511">
    <property type="entry name" value="ALANINE RACEMASE"/>
    <property type="match status" value="1"/>
</dbReference>
<feature type="binding site" evidence="8 10">
    <location>
        <position position="310"/>
    </location>
    <ligand>
        <name>substrate</name>
    </ligand>
</feature>
<dbReference type="Gene3D" id="2.40.37.10">
    <property type="entry name" value="Lyase, Ornithine Decarboxylase, Chain A, domain 1"/>
    <property type="match status" value="1"/>
</dbReference>
<comment type="function">
    <text evidence="8">Catalyzes the interconversion of L-alanine and D-alanine. May also act on other amino acids.</text>
</comment>
<dbReference type="GO" id="GO:0030632">
    <property type="term" value="P:D-alanine biosynthetic process"/>
    <property type="evidence" value="ECO:0007669"/>
    <property type="project" value="UniProtKB-UniRule"/>
</dbReference>
<dbReference type="EMBL" id="CP012839">
    <property type="protein sequence ID" value="ARC53197.1"/>
    <property type="molecule type" value="Genomic_DNA"/>
</dbReference>
<dbReference type="InterPro" id="IPR020622">
    <property type="entry name" value="Ala_racemase_pyridoxalP-BS"/>
</dbReference>
<evidence type="ECO:0000256" key="6">
    <source>
        <dbReference type="ARBA" id="ARBA00023235"/>
    </source>
</evidence>
<dbReference type="PANTHER" id="PTHR30511:SF4">
    <property type="entry name" value="ALANINE RACEMASE, BIOSYNTHETIC"/>
    <property type="match status" value="1"/>
</dbReference>
<comment type="pathway">
    <text evidence="7 8">Amino-acid biosynthesis; D-alanine biosynthesis; D-alanine from L-alanine: step 1/1.</text>
</comment>
<dbReference type="InterPro" id="IPR011079">
    <property type="entry name" value="Ala_racemase_C"/>
</dbReference>
<organism evidence="12 13">
    <name type="scientific">Candidatus Riesia pediculischaeffi</name>
    <dbReference type="NCBI Taxonomy" id="428411"/>
    <lineage>
        <taxon>Bacteria</taxon>
        <taxon>Pseudomonadati</taxon>
        <taxon>Pseudomonadota</taxon>
        <taxon>Gammaproteobacteria</taxon>
        <taxon>Enterobacterales</taxon>
        <taxon>Enterobacteriaceae</taxon>
        <taxon>Candidatus Riesia</taxon>
    </lineage>
</organism>
<dbReference type="RefSeq" id="WP_080626474.1">
    <property type="nucleotide sequence ID" value="NZ_CP012839.1"/>
</dbReference>
<comment type="similarity">
    <text evidence="4 8">Belongs to the alanine racemase family.</text>
</comment>
<dbReference type="Pfam" id="PF00842">
    <property type="entry name" value="Ala_racemase_C"/>
    <property type="match status" value="1"/>
</dbReference>
<comment type="pathway">
    <text evidence="3">Cell wall biogenesis; peptidoglycan biosynthesis.</text>
</comment>
<evidence type="ECO:0000256" key="1">
    <source>
        <dbReference type="ARBA" id="ARBA00000316"/>
    </source>
</evidence>
<dbReference type="Pfam" id="PF01168">
    <property type="entry name" value="Ala_racemase_N"/>
    <property type="match status" value="1"/>
</dbReference>
<dbReference type="UniPathway" id="UPA00042">
    <property type="reaction ID" value="UER00497"/>
</dbReference>
<evidence type="ECO:0000259" key="11">
    <source>
        <dbReference type="SMART" id="SM01005"/>
    </source>
</evidence>
<keyword evidence="6 8" id="KW-0413">Isomerase</keyword>
<dbReference type="STRING" id="428411.AOQ87_00575"/>
<dbReference type="SUPFAM" id="SSF50621">
    <property type="entry name" value="Alanine racemase C-terminal domain-like"/>
    <property type="match status" value="1"/>
</dbReference>
<dbReference type="InterPro" id="IPR001608">
    <property type="entry name" value="Ala_racemase_N"/>
</dbReference>
<dbReference type="PROSITE" id="PS00395">
    <property type="entry name" value="ALANINE_RACEMASE"/>
    <property type="match status" value="1"/>
</dbReference>
<dbReference type="InterPro" id="IPR000821">
    <property type="entry name" value="Ala_racemase"/>
</dbReference>
<evidence type="ECO:0000256" key="9">
    <source>
        <dbReference type="PIRSR" id="PIRSR600821-50"/>
    </source>
</evidence>
<dbReference type="SMART" id="SM01005">
    <property type="entry name" value="Ala_racemase_C"/>
    <property type="match status" value="1"/>
</dbReference>
<reference evidence="12 13" key="1">
    <citation type="submission" date="2015-10" db="EMBL/GenBank/DDBJ databases">
        <title>Survey of human and primate louse endosymbionts.</title>
        <authorList>
            <person name="Boyd B.M."/>
        </authorList>
    </citation>
    <scope>NUCLEOTIDE SEQUENCE [LARGE SCALE GENOMIC DNA]</scope>
    <source>
        <strain evidence="12 13">PTSK</strain>
    </source>
</reference>
<feature type="binding site" evidence="8 10">
    <location>
        <position position="134"/>
    </location>
    <ligand>
        <name>substrate</name>
    </ligand>
</feature>
<feature type="domain" description="Alanine racemase C-terminal" evidence="11">
    <location>
        <begin position="241"/>
        <end position="366"/>
    </location>
</feature>
<dbReference type="EC" id="5.1.1.1" evidence="8"/>
<evidence type="ECO:0000256" key="7">
    <source>
        <dbReference type="ARBA" id="ARBA00037912"/>
    </source>
</evidence>
<proteinExistence type="inferred from homology"/>
<dbReference type="InterPro" id="IPR029066">
    <property type="entry name" value="PLP-binding_barrel"/>
</dbReference>
<dbReference type="Gene3D" id="3.20.20.10">
    <property type="entry name" value="Alanine racemase"/>
    <property type="match status" value="1"/>
</dbReference>
<evidence type="ECO:0000256" key="4">
    <source>
        <dbReference type="ARBA" id="ARBA00007880"/>
    </source>
</evidence>
<gene>
    <name evidence="12" type="ORF">AOQ87_00575</name>
</gene>
<keyword evidence="13" id="KW-1185">Reference proteome</keyword>
<evidence type="ECO:0000313" key="13">
    <source>
        <dbReference type="Proteomes" id="UP000242793"/>
    </source>
</evidence>
<evidence type="ECO:0000313" key="12">
    <source>
        <dbReference type="EMBL" id="ARC53197.1"/>
    </source>
</evidence>
<protein>
    <recommendedName>
        <fullName evidence="8">Alanine racemase</fullName>
        <ecNumber evidence="8">5.1.1.1</ecNumber>
    </recommendedName>
</protein>
<accession>A0A1V0HK45</accession>
<name>A0A1V0HK45_9ENTR</name>
<dbReference type="PRINTS" id="PR00992">
    <property type="entry name" value="ALARACEMASE"/>
</dbReference>
<sequence length="366" mass="41954">MNEKVHMTTALIQRDALLHNIDKIKKLTNNSHIIAIIKSNAYGHGMRDVAKILEDSVDYFGVSNVEEAHTIFLEGVKRPTISLSGFYSHKELNLASRIRLECVVHNHEQVDILEKCQIRSPIRVWMKIDTGMNRLGFSLNRATKIYNRLNECKNIVKPINIMSHFSSANNHEFRFHLFTRFQLNRFKRFIIGKEGRSSIAASSGILFWPSSHLRCVRSGIVMYGISPEIGKEGSDFGLVPAMTLKSRLIFIRQFNFGQKIGYEQSWIIEKKTYIGIVSIGYGDGYHNCHSKESWVFINGRKVPVVGPILMDMIFVDLGEKPHDQIGDEVIIWGKDLPIEKAFNGHEVSCLYRSLSQLTSRVKRRYI</sequence>
<dbReference type="GO" id="GO:0008784">
    <property type="term" value="F:alanine racemase activity"/>
    <property type="evidence" value="ECO:0007669"/>
    <property type="project" value="UniProtKB-UniRule"/>
</dbReference>
<dbReference type="InterPro" id="IPR009006">
    <property type="entry name" value="Ala_racemase/Decarboxylase_C"/>
</dbReference>
<feature type="active site" description="Proton acceptor; specific for D-alanine" evidence="8">
    <location>
        <position position="38"/>
    </location>
</feature>
<dbReference type="GO" id="GO:0005829">
    <property type="term" value="C:cytosol"/>
    <property type="evidence" value="ECO:0007669"/>
    <property type="project" value="TreeGrafter"/>
</dbReference>
<keyword evidence="5 8" id="KW-0663">Pyridoxal phosphate</keyword>
<dbReference type="FunFam" id="3.20.20.10:FF:000002">
    <property type="entry name" value="Alanine racemase"/>
    <property type="match status" value="1"/>
</dbReference>
<dbReference type="HAMAP" id="MF_01201">
    <property type="entry name" value="Ala_racemase"/>
    <property type="match status" value="1"/>
</dbReference>
<feature type="modified residue" description="N6-(pyridoxal phosphate)lysine" evidence="8 9">
    <location>
        <position position="38"/>
    </location>
</feature>
<evidence type="ECO:0000256" key="2">
    <source>
        <dbReference type="ARBA" id="ARBA00001933"/>
    </source>
</evidence>
<feature type="active site" description="Proton acceptor; specific for L-alanine" evidence="8">
    <location>
        <position position="262"/>
    </location>
</feature>
<comment type="catalytic activity">
    <reaction evidence="1 8">
        <text>L-alanine = D-alanine</text>
        <dbReference type="Rhea" id="RHEA:20249"/>
        <dbReference type="ChEBI" id="CHEBI:57416"/>
        <dbReference type="ChEBI" id="CHEBI:57972"/>
        <dbReference type="EC" id="5.1.1.1"/>
    </reaction>
</comment>
<dbReference type="KEGG" id="rped:AOQ87_00575"/>
<evidence type="ECO:0000256" key="10">
    <source>
        <dbReference type="PIRSR" id="PIRSR600821-52"/>
    </source>
</evidence>
<evidence type="ECO:0000256" key="5">
    <source>
        <dbReference type="ARBA" id="ARBA00022898"/>
    </source>
</evidence>
<comment type="cofactor">
    <cofactor evidence="2 8 9">
        <name>pyridoxal 5'-phosphate</name>
        <dbReference type="ChEBI" id="CHEBI:597326"/>
    </cofactor>
</comment>
<dbReference type="NCBIfam" id="TIGR00492">
    <property type="entry name" value="alr"/>
    <property type="match status" value="1"/>
</dbReference>